<accession>A0ABD7HS11</accession>
<gene>
    <name evidence="1" type="ORF">D2E76_07180</name>
</gene>
<evidence type="ECO:0000313" key="1">
    <source>
        <dbReference type="EMBL" id="RIT41132.1"/>
    </source>
</evidence>
<sequence>MVAPATISVAASTEESAHRSPVVLRRRGWVRLRRGRLVDMRRRAKTRGSIHELLQAVLLQ</sequence>
<comment type="caution">
    <text evidence="1">The sequence shown here is derived from an EMBL/GenBank/DDBJ whole genome shotgun (WGS) entry which is preliminary data.</text>
</comment>
<protein>
    <submittedName>
        <fullName evidence="1">Uncharacterized protein</fullName>
    </submittedName>
</protein>
<reference evidence="1 2" key="1">
    <citation type="submission" date="2018-08" db="EMBL/GenBank/DDBJ databases">
        <title>Linezolid Resistance in Mycobacterium abscessus: MIC Distribution and Comprehensive Investigation of Resistance Mechanisms.</title>
        <authorList>
            <person name="Ye M."/>
            <person name="Xu L."/>
            <person name="Zou Y."/>
            <person name="Li B."/>
            <person name="Guo Q."/>
            <person name="Zhang Y."/>
            <person name="Zhan M."/>
            <person name="Xu B."/>
            <person name="Yu F."/>
            <person name="Zhang Z."/>
            <person name="Chu H."/>
        </authorList>
    </citation>
    <scope>NUCLEOTIDE SEQUENCE [LARGE SCALE GENOMIC DNA]</scope>
    <source>
        <strain evidence="1 2">G143</strain>
    </source>
</reference>
<proteinExistence type="predicted"/>
<dbReference type="EMBL" id="QXBN01000004">
    <property type="protein sequence ID" value="RIT41132.1"/>
    <property type="molecule type" value="Genomic_DNA"/>
</dbReference>
<evidence type="ECO:0000313" key="2">
    <source>
        <dbReference type="Proteomes" id="UP000284557"/>
    </source>
</evidence>
<name>A0ABD7HS11_9MYCO</name>
<dbReference type="AlphaFoldDB" id="A0ABD7HS11"/>
<dbReference type="Proteomes" id="UP000284557">
    <property type="component" value="Unassembled WGS sequence"/>
</dbReference>
<organism evidence="1 2">
    <name type="scientific">Mycobacteroides abscessus</name>
    <dbReference type="NCBI Taxonomy" id="36809"/>
    <lineage>
        <taxon>Bacteria</taxon>
        <taxon>Bacillati</taxon>
        <taxon>Actinomycetota</taxon>
        <taxon>Actinomycetes</taxon>
        <taxon>Mycobacteriales</taxon>
        <taxon>Mycobacteriaceae</taxon>
        <taxon>Mycobacteroides</taxon>
    </lineage>
</organism>